<evidence type="ECO:0000313" key="2">
    <source>
        <dbReference type="EMBL" id="ROT68152.1"/>
    </source>
</evidence>
<keyword evidence="3" id="KW-1185">Reference proteome</keyword>
<gene>
    <name evidence="2" type="ORF">C7M84_013720</name>
</gene>
<sequence>MVCRGLSALSLFSSLSLFPPLPPLLLLSFFRSFLSRPWLLSLYPSSFPPDLPVSPNPPQYPYRCHCALFRLFLPFSPCPRALPRFSLPHSDSLSCFSSLSLPPPPQCPFSNAVPLSHSNKMHSRARTIAVVVEEEDTCTFLVAHPHSFSRFCSSRSHVLRPPRIPRSSPPYPLPRVLLLVIRRSVSFPDRICLGLSILSRTYFFLPPQPSTTPPHLPNATPHPFPLGRQPTAHPSHCVVPHPHLFPIFAQATSPLPIRPPTTVNPLPSLTHHSPSRSSPNHPHTSFPRQPVTTAHPLAQCPLPPHCHVRPFLANPRLTPARACGGLPPKRSGPPHPFLPPFTWPPRPFPLSLHGSPLRASLPLPPNLTSDPPPPLTHTPILVEALATTTVSADKIKVCRMNLSCFLSDPHNSPPLPPCSPPLPPLLSKAANYEAKDKELRR</sequence>
<reference evidence="2 3" key="2">
    <citation type="submission" date="2019-01" db="EMBL/GenBank/DDBJ databases">
        <title>The decoding of complex shrimp genome reveals the adaptation for benthos swimmer, frequently molting mechanism and breeding impact on genome.</title>
        <authorList>
            <person name="Sun Y."/>
            <person name="Gao Y."/>
            <person name="Yu Y."/>
        </authorList>
    </citation>
    <scope>NUCLEOTIDE SEQUENCE [LARGE SCALE GENOMIC DNA]</scope>
    <source>
        <tissue evidence="2">Muscle</tissue>
    </source>
</reference>
<dbReference type="Proteomes" id="UP000283509">
    <property type="component" value="Unassembled WGS sequence"/>
</dbReference>
<reference evidence="2 3" key="1">
    <citation type="submission" date="2018-04" db="EMBL/GenBank/DDBJ databases">
        <authorList>
            <person name="Zhang X."/>
            <person name="Yuan J."/>
            <person name="Li F."/>
            <person name="Xiang J."/>
        </authorList>
    </citation>
    <scope>NUCLEOTIDE SEQUENCE [LARGE SCALE GENOMIC DNA]</scope>
    <source>
        <tissue evidence="2">Muscle</tissue>
    </source>
</reference>
<feature type="compositionally biased region" description="Low complexity" evidence="1">
    <location>
        <begin position="271"/>
        <end position="283"/>
    </location>
</feature>
<accession>A0A3R7Q486</accession>
<evidence type="ECO:0000256" key="1">
    <source>
        <dbReference type="SAM" id="MobiDB-lite"/>
    </source>
</evidence>
<feature type="region of interest" description="Disordered" evidence="1">
    <location>
        <begin position="212"/>
        <end position="232"/>
    </location>
</feature>
<proteinExistence type="predicted"/>
<evidence type="ECO:0000313" key="3">
    <source>
        <dbReference type="Proteomes" id="UP000283509"/>
    </source>
</evidence>
<feature type="compositionally biased region" description="Pro residues" evidence="1">
    <location>
        <begin position="212"/>
        <end position="224"/>
    </location>
</feature>
<feature type="region of interest" description="Disordered" evidence="1">
    <location>
        <begin position="256"/>
        <end position="296"/>
    </location>
</feature>
<protein>
    <submittedName>
        <fullName evidence="2">Uncharacterized protein</fullName>
    </submittedName>
</protein>
<comment type="caution">
    <text evidence="2">The sequence shown here is derived from an EMBL/GenBank/DDBJ whole genome shotgun (WGS) entry which is preliminary data.</text>
</comment>
<dbReference type="EMBL" id="QCYY01002712">
    <property type="protein sequence ID" value="ROT68152.1"/>
    <property type="molecule type" value="Genomic_DNA"/>
</dbReference>
<dbReference type="AlphaFoldDB" id="A0A3R7Q486"/>
<name>A0A3R7Q486_PENVA</name>
<organism evidence="2 3">
    <name type="scientific">Penaeus vannamei</name>
    <name type="common">Whiteleg shrimp</name>
    <name type="synonym">Litopenaeus vannamei</name>
    <dbReference type="NCBI Taxonomy" id="6689"/>
    <lineage>
        <taxon>Eukaryota</taxon>
        <taxon>Metazoa</taxon>
        <taxon>Ecdysozoa</taxon>
        <taxon>Arthropoda</taxon>
        <taxon>Crustacea</taxon>
        <taxon>Multicrustacea</taxon>
        <taxon>Malacostraca</taxon>
        <taxon>Eumalacostraca</taxon>
        <taxon>Eucarida</taxon>
        <taxon>Decapoda</taxon>
        <taxon>Dendrobranchiata</taxon>
        <taxon>Penaeoidea</taxon>
        <taxon>Penaeidae</taxon>
        <taxon>Penaeus</taxon>
    </lineage>
</organism>